<keyword evidence="3" id="KW-0614">Plasmid</keyword>
<reference evidence="3 4" key="1">
    <citation type="submission" date="2018-04" db="EMBL/GenBank/DDBJ databases">
        <title>Methylobacterium sp. PR1016A genome.</title>
        <authorList>
            <person name="Park W."/>
        </authorList>
    </citation>
    <scope>NUCLEOTIDE SEQUENCE [LARGE SCALE GENOMIC DNA]</scope>
    <source>
        <strain evidence="3 4">PR1016A</strain>
        <plasmid evidence="3 4">unnamed1</plasmid>
    </source>
</reference>
<keyword evidence="2" id="KW-0812">Transmembrane</keyword>
<name>A0A2R4WX31_9HYPH</name>
<gene>
    <name evidence="3" type="primary">merF</name>
    <name evidence="3" type="ORF">DA075_35115</name>
</gene>
<dbReference type="Proteomes" id="UP000244755">
    <property type="component" value="Plasmid unnamed1"/>
</dbReference>
<accession>A0A2R4WX31</accession>
<sequence length="87" mass="8902">MEDRILVRTGIAGAVVAALCCVTPFLAVGLGAVGLAAWAAKADYVLIPVLVASVGLVGIGLYRRNTSKSPAASDCCDADDDTRKLKP</sequence>
<geneLocation type="plasmid" evidence="3 4">
    <name>unnamed1</name>
</geneLocation>
<feature type="transmembrane region" description="Helical" evidence="2">
    <location>
        <begin position="44"/>
        <end position="62"/>
    </location>
</feature>
<evidence type="ECO:0000256" key="1">
    <source>
        <dbReference type="SAM" id="MobiDB-lite"/>
    </source>
</evidence>
<organism evidence="3 4">
    <name type="scientific">Methylobacterium currus</name>
    <dbReference type="NCBI Taxonomy" id="2051553"/>
    <lineage>
        <taxon>Bacteria</taxon>
        <taxon>Pseudomonadati</taxon>
        <taxon>Pseudomonadota</taxon>
        <taxon>Alphaproteobacteria</taxon>
        <taxon>Hyphomicrobiales</taxon>
        <taxon>Methylobacteriaceae</taxon>
        <taxon>Methylobacterium</taxon>
    </lineage>
</organism>
<dbReference type="Pfam" id="PF11431">
    <property type="entry name" value="Transport_MerF"/>
    <property type="match status" value="1"/>
</dbReference>
<dbReference type="GO" id="GO:0016020">
    <property type="term" value="C:membrane"/>
    <property type="evidence" value="ECO:0007669"/>
    <property type="project" value="InterPro"/>
</dbReference>
<dbReference type="EMBL" id="CP028845">
    <property type="protein sequence ID" value="AWB26098.1"/>
    <property type="molecule type" value="Genomic_DNA"/>
</dbReference>
<evidence type="ECO:0000313" key="3">
    <source>
        <dbReference type="EMBL" id="AWB26098.1"/>
    </source>
</evidence>
<dbReference type="RefSeq" id="WP_099957659.1">
    <property type="nucleotide sequence ID" value="NZ_CP028845.1"/>
</dbReference>
<evidence type="ECO:0000313" key="4">
    <source>
        <dbReference type="Proteomes" id="UP000244755"/>
    </source>
</evidence>
<keyword evidence="4" id="KW-1185">Reference proteome</keyword>
<dbReference type="Gene3D" id="1.10.287.910">
    <property type="entry name" value="bacterial mercury transporter, merf"/>
    <property type="match status" value="1"/>
</dbReference>
<dbReference type="InterPro" id="IPR021091">
    <property type="entry name" value="Mercury_ion_transport_MerF"/>
</dbReference>
<proteinExistence type="predicted"/>
<keyword evidence="2" id="KW-0472">Membrane</keyword>
<dbReference type="KEGG" id="mee:DA075_35115"/>
<feature type="region of interest" description="Disordered" evidence="1">
    <location>
        <begin position="66"/>
        <end position="87"/>
    </location>
</feature>
<evidence type="ECO:0000256" key="2">
    <source>
        <dbReference type="SAM" id="Phobius"/>
    </source>
</evidence>
<feature type="transmembrane region" description="Helical" evidence="2">
    <location>
        <begin position="12"/>
        <end position="38"/>
    </location>
</feature>
<keyword evidence="2" id="KW-1133">Transmembrane helix</keyword>
<dbReference type="AlphaFoldDB" id="A0A2R4WX31"/>
<protein>
    <submittedName>
        <fullName evidence="3">Mercury resistance system transport protein MerF</fullName>
    </submittedName>
</protein>
<dbReference type="NCBIfam" id="NF033565">
    <property type="entry name" value="trans_MerF"/>
    <property type="match status" value="1"/>
</dbReference>